<dbReference type="Pfam" id="PF26639">
    <property type="entry name" value="Het-6_barrel"/>
    <property type="match status" value="1"/>
</dbReference>
<evidence type="ECO:0000313" key="3">
    <source>
        <dbReference type="Proteomes" id="UP001140510"/>
    </source>
</evidence>
<dbReference type="EMBL" id="JAPEVA010000114">
    <property type="protein sequence ID" value="KAJ4399100.1"/>
    <property type="molecule type" value="Genomic_DNA"/>
</dbReference>
<organism evidence="2 3">
    <name type="scientific">Didymella pomorum</name>
    <dbReference type="NCBI Taxonomy" id="749634"/>
    <lineage>
        <taxon>Eukaryota</taxon>
        <taxon>Fungi</taxon>
        <taxon>Dikarya</taxon>
        <taxon>Ascomycota</taxon>
        <taxon>Pezizomycotina</taxon>
        <taxon>Dothideomycetes</taxon>
        <taxon>Pleosporomycetidae</taxon>
        <taxon>Pleosporales</taxon>
        <taxon>Pleosporineae</taxon>
        <taxon>Didymellaceae</taxon>
        <taxon>Didymella</taxon>
    </lineage>
</organism>
<sequence>MAEQDERRYKHRILQDRASFRLLTLLPGEEGAPLRCQIDEVTNPSNTSYEALSYAWDDSESSSSIEICEIADVDSPGRFIPIMPNLYQGLRRLRCREPRSLWVDAICINQDDIQEKGHQVARMGRTFRDAAQVIVWLGEDDAYPRTRALLTQDGKNRWPLTLPEADFGELFTIPWFFRAWAVQEYVLPQHVYYQLGALSIPGQHVETVITRHGAYLDGAKVLHGQWKSICLLFEHRKLMQNRKAEKPDPRLSLVRTFLDLTRQRLCRDSRDRIYGIVGMFNNTSIVPNYSLPPQQVYQEFVSRHLEAGDFAILHECCIGITNADEQSYVPFFGQSRSRTKYIPFADPLTATYSAGLHRPPTVNVDYGASISILGSAIDTVHWKLDFADDFQIALDSMGLVVPDVTETAQIPLHGTWGAIYQTIMAQLVTNAADRAQWRKDYDENRLAPQFAKPPYPHNNLFEVITRAIRTDLDAEVDFVSSKGQIRTDAHLHRSRREILAERSLFWTTQGYIGLGSRYLQPGDEVAVFDGDTTPFLLRQTAATGEKGMDHKIVSDCYVYGWMYGPFPDKTVAKDLSRRKSLIKKLKGDSKHGVTPLAVSRTFVIS</sequence>
<dbReference type="PANTHER" id="PTHR24148:SF82">
    <property type="entry name" value="HETEROKARYON INCOMPATIBILITY DOMAIN-CONTAINING PROTEIN"/>
    <property type="match status" value="1"/>
</dbReference>
<reference evidence="2" key="1">
    <citation type="submission" date="2022-10" db="EMBL/GenBank/DDBJ databases">
        <title>Tapping the CABI collections for fungal endophytes: first genome assemblies for Collariella, Neodidymelliopsis, Ascochyta clinopodiicola, Didymella pomorum, Didymosphaeria variabile, Neocosmospora piperis and Neocucurbitaria cava.</title>
        <authorList>
            <person name="Hill R."/>
        </authorList>
    </citation>
    <scope>NUCLEOTIDE SEQUENCE</scope>
    <source>
        <strain evidence="2">IMI 355091</strain>
    </source>
</reference>
<evidence type="ECO:0000259" key="1">
    <source>
        <dbReference type="Pfam" id="PF06985"/>
    </source>
</evidence>
<dbReference type="AlphaFoldDB" id="A0A9W8Z4S1"/>
<dbReference type="InterPro" id="IPR052895">
    <property type="entry name" value="HetReg/Transcr_Mod"/>
</dbReference>
<dbReference type="PANTHER" id="PTHR24148">
    <property type="entry name" value="ANKYRIN REPEAT DOMAIN-CONTAINING PROTEIN 39 HOMOLOG-RELATED"/>
    <property type="match status" value="1"/>
</dbReference>
<dbReference type="OrthoDB" id="3553147at2759"/>
<keyword evidence="3" id="KW-1185">Reference proteome</keyword>
<dbReference type="InterPro" id="IPR010730">
    <property type="entry name" value="HET"/>
</dbReference>
<accession>A0A9W8Z4S1</accession>
<evidence type="ECO:0000313" key="2">
    <source>
        <dbReference type="EMBL" id="KAJ4399100.1"/>
    </source>
</evidence>
<proteinExistence type="predicted"/>
<gene>
    <name evidence="2" type="ORF">N0V91_009711</name>
</gene>
<feature type="domain" description="Heterokaryon incompatibility" evidence="1">
    <location>
        <begin position="49"/>
        <end position="184"/>
    </location>
</feature>
<comment type="caution">
    <text evidence="2">The sequence shown here is derived from an EMBL/GenBank/DDBJ whole genome shotgun (WGS) entry which is preliminary data.</text>
</comment>
<dbReference type="Pfam" id="PF06985">
    <property type="entry name" value="HET"/>
    <property type="match status" value="1"/>
</dbReference>
<protein>
    <recommendedName>
        <fullName evidence="1">Heterokaryon incompatibility domain-containing protein</fullName>
    </recommendedName>
</protein>
<name>A0A9W8Z4S1_9PLEO</name>
<dbReference type="Proteomes" id="UP001140510">
    <property type="component" value="Unassembled WGS sequence"/>
</dbReference>